<evidence type="ECO:0000313" key="10">
    <source>
        <dbReference type="Proteomes" id="UP000184073"/>
    </source>
</evidence>
<dbReference type="InterPro" id="IPR036259">
    <property type="entry name" value="MFS_trans_sf"/>
</dbReference>
<dbReference type="GeneID" id="63728208"/>
<feature type="region of interest" description="Disordered" evidence="6">
    <location>
        <begin position="1"/>
        <end position="21"/>
    </location>
</feature>
<protein>
    <recommendedName>
        <fullName evidence="8">Major facilitator superfamily (MFS) profile domain-containing protein</fullName>
    </recommendedName>
</protein>
<dbReference type="Gene3D" id="1.20.1250.20">
    <property type="entry name" value="MFS general substrate transporter like domains"/>
    <property type="match status" value="2"/>
</dbReference>
<dbReference type="FunFam" id="1.20.1250.20:FF:000034">
    <property type="entry name" value="MFS general substrate transporter"/>
    <property type="match status" value="1"/>
</dbReference>
<dbReference type="GO" id="GO:0016020">
    <property type="term" value="C:membrane"/>
    <property type="evidence" value="ECO:0007669"/>
    <property type="project" value="UniProtKB-SubCell"/>
</dbReference>
<gene>
    <name evidence="9" type="ORF">ASPVEDRAFT_42912</name>
</gene>
<keyword evidence="5 7" id="KW-0472">Membrane</keyword>
<dbReference type="OrthoDB" id="2962993at2759"/>
<evidence type="ECO:0000256" key="1">
    <source>
        <dbReference type="ARBA" id="ARBA00004141"/>
    </source>
</evidence>
<feature type="transmembrane region" description="Helical" evidence="7">
    <location>
        <begin position="158"/>
        <end position="178"/>
    </location>
</feature>
<dbReference type="GO" id="GO:0022857">
    <property type="term" value="F:transmembrane transporter activity"/>
    <property type="evidence" value="ECO:0007669"/>
    <property type="project" value="InterPro"/>
</dbReference>
<dbReference type="AlphaFoldDB" id="A0A1L9PPI2"/>
<feature type="transmembrane region" description="Helical" evidence="7">
    <location>
        <begin position="130"/>
        <end position="152"/>
    </location>
</feature>
<dbReference type="RefSeq" id="XP_040669201.1">
    <property type="nucleotide sequence ID" value="XM_040812697.1"/>
</dbReference>
<evidence type="ECO:0000256" key="4">
    <source>
        <dbReference type="ARBA" id="ARBA00022989"/>
    </source>
</evidence>
<keyword evidence="4 7" id="KW-1133">Transmembrane helix</keyword>
<evidence type="ECO:0000313" key="9">
    <source>
        <dbReference type="EMBL" id="OJJ03439.1"/>
    </source>
</evidence>
<keyword evidence="3 7" id="KW-0812">Transmembrane</keyword>
<feature type="transmembrane region" description="Helical" evidence="7">
    <location>
        <begin position="223"/>
        <end position="245"/>
    </location>
</feature>
<feature type="transmembrane region" description="Helical" evidence="7">
    <location>
        <begin position="61"/>
        <end position="81"/>
    </location>
</feature>
<feature type="transmembrane region" description="Helical" evidence="7">
    <location>
        <begin position="190"/>
        <end position="211"/>
    </location>
</feature>
<feature type="transmembrane region" description="Helical" evidence="7">
    <location>
        <begin position="364"/>
        <end position="383"/>
    </location>
</feature>
<proteinExistence type="predicted"/>
<feature type="transmembrane region" description="Helical" evidence="7">
    <location>
        <begin position="101"/>
        <end position="123"/>
    </location>
</feature>
<dbReference type="FunFam" id="1.20.1250.20:FF:000364">
    <property type="entry name" value="MFS general substrate transporter"/>
    <property type="match status" value="1"/>
</dbReference>
<organism evidence="9 10">
    <name type="scientific">Aspergillus versicolor CBS 583.65</name>
    <dbReference type="NCBI Taxonomy" id="1036611"/>
    <lineage>
        <taxon>Eukaryota</taxon>
        <taxon>Fungi</taxon>
        <taxon>Dikarya</taxon>
        <taxon>Ascomycota</taxon>
        <taxon>Pezizomycotina</taxon>
        <taxon>Eurotiomycetes</taxon>
        <taxon>Eurotiomycetidae</taxon>
        <taxon>Eurotiales</taxon>
        <taxon>Aspergillaceae</taxon>
        <taxon>Aspergillus</taxon>
        <taxon>Aspergillus subgen. Nidulantes</taxon>
    </lineage>
</organism>
<dbReference type="InterPro" id="IPR011701">
    <property type="entry name" value="MFS"/>
</dbReference>
<evidence type="ECO:0000259" key="8">
    <source>
        <dbReference type="PROSITE" id="PS50850"/>
    </source>
</evidence>
<evidence type="ECO:0000256" key="6">
    <source>
        <dbReference type="SAM" id="MobiDB-lite"/>
    </source>
</evidence>
<dbReference type="Proteomes" id="UP000184073">
    <property type="component" value="Unassembled WGS sequence"/>
</dbReference>
<dbReference type="PANTHER" id="PTHR43791:SF79">
    <property type="entry name" value="MAJOR FACILITATOR SUPERFAMILY (MFS) PROFILE DOMAIN-CONTAINING PROTEIN"/>
    <property type="match status" value="1"/>
</dbReference>
<dbReference type="Pfam" id="PF07690">
    <property type="entry name" value="MFS_1"/>
    <property type="match status" value="1"/>
</dbReference>
<sequence length="518" mass="57681">MPSHKPESPIEVEDASNEKSLEAAPSLEESYMESGLSREDAVFLATFSDERRTKCVRKIDWRLCPMLMILYLCAYIDRANIGNAKIEGLLESLDMTGTDYNIALAIFFVPYVLFEVPSNILLARFKKPSVYISILVLGWGTVMTLTGVVQNFDSLCAVRFLLGVFEAGFFPGAVWLISQWYLPHETQTRIAIFYTASALAGAFSGLLAFGLAKMNGVGGYAGWRWIFIIEGVASVVLAAVCYFCLVDSPELSSRWLEPDEIRFLQLRMQAHRGRVVVDEKANKFDWKTLFKVVTDWHLYLQVLNFWSNAIPNYGLKFTLPQIIKNMGYTSANAQLLSIPPYVAGALSAYLFGLAADKLRWRMPIIVTGQTFSIVGFAILFSLAENIENNIPACYFGVVLACIGLYPILPGTNAWTSNNLAGARKHAMGIAFMISIGNTGGLVGSFIYLEKEAPKYPSGFGSSLGFGAAGIVASALLELRFWYVNRRNARMSRDQIQEMYTAEELQLMGDRSPLFKYML</sequence>
<feature type="transmembrane region" description="Helical" evidence="7">
    <location>
        <begin position="389"/>
        <end position="408"/>
    </location>
</feature>
<feature type="transmembrane region" description="Helical" evidence="7">
    <location>
        <begin position="460"/>
        <end position="482"/>
    </location>
</feature>
<dbReference type="PANTHER" id="PTHR43791">
    <property type="entry name" value="PERMEASE-RELATED"/>
    <property type="match status" value="1"/>
</dbReference>
<evidence type="ECO:0000256" key="3">
    <source>
        <dbReference type="ARBA" id="ARBA00022692"/>
    </source>
</evidence>
<dbReference type="VEuPathDB" id="FungiDB:ASPVEDRAFT_42912"/>
<dbReference type="PROSITE" id="PS50850">
    <property type="entry name" value="MFS"/>
    <property type="match status" value="1"/>
</dbReference>
<evidence type="ECO:0000256" key="7">
    <source>
        <dbReference type="SAM" id="Phobius"/>
    </source>
</evidence>
<reference evidence="10" key="1">
    <citation type="journal article" date="2017" name="Genome Biol.">
        <title>Comparative genomics reveals high biological diversity and specific adaptations in the industrially and medically important fungal genus Aspergillus.</title>
        <authorList>
            <person name="de Vries R.P."/>
            <person name="Riley R."/>
            <person name="Wiebenga A."/>
            <person name="Aguilar-Osorio G."/>
            <person name="Amillis S."/>
            <person name="Uchima C.A."/>
            <person name="Anderluh G."/>
            <person name="Asadollahi M."/>
            <person name="Askin M."/>
            <person name="Barry K."/>
            <person name="Battaglia E."/>
            <person name="Bayram O."/>
            <person name="Benocci T."/>
            <person name="Braus-Stromeyer S.A."/>
            <person name="Caldana C."/>
            <person name="Canovas D."/>
            <person name="Cerqueira G.C."/>
            <person name="Chen F."/>
            <person name="Chen W."/>
            <person name="Choi C."/>
            <person name="Clum A."/>
            <person name="Dos Santos R.A."/>
            <person name="Damasio A.R."/>
            <person name="Diallinas G."/>
            <person name="Emri T."/>
            <person name="Fekete E."/>
            <person name="Flipphi M."/>
            <person name="Freyberg S."/>
            <person name="Gallo A."/>
            <person name="Gournas C."/>
            <person name="Habgood R."/>
            <person name="Hainaut M."/>
            <person name="Harispe M.L."/>
            <person name="Henrissat B."/>
            <person name="Hilden K.S."/>
            <person name="Hope R."/>
            <person name="Hossain A."/>
            <person name="Karabika E."/>
            <person name="Karaffa L."/>
            <person name="Karanyi Z."/>
            <person name="Krasevec N."/>
            <person name="Kuo A."/>
            <person name="Kusch H."/>
            <person name="LaButti K."/>
            <person name="Lagendijk E.L."/>
            <person name="Lapidus A."/>
            <person name="Levasseur A."/>
            <person name="Lindquist E."/>
            <person name="Lipzen A."/>
            <person name="Logrieco A.F."/>
            <person name="MacCabe A."/>
            <person name="Maekelae M.R."/>
            <person name="Malavazi I."/>
            <person name="Melin P."/>
            <person name="Meyer V."/>
            <person name="Mielnichuk N."/>
            <person name="Miskei M."/>
            <person name="Molnar A.P."/>
            <person name="Mule G."/>
            <person name="Ngan C.Y."/>
            <person name="Orejas M."/>
            <person name="Orosz E."/>
            <person name="Ouedraogo J.P."/>
            <person name="Overkamp K.M."/>
            <person name="Park H.-S."/>
            <person name="Perrone G."/>
            <person name="Piumi F."/>
            <person name="Punt P.J."/>
            <person name="Ram A.F."/>
            <person name="Ramon A."/>
            <person name="Rauscher S."/>
            <person name="Record E."/>
            <person name="Riano-Pachon D.M."/>
            <person name="Robert V."/>
            <person name="Roehrig J."/>
            <person name="Ruller R."/>
            <person name="Salamov A."/>
            <person name="Salih N.S."/>
            <person name="Samson R.A."/>
            <person name="Sandor E."/>
            <person name="Sanguinetti M."/>
            <person name="Schuetze T."/>
            <person name="Sepcic K."/>
            <person name="Shelest E."/>
            <person name="Sherlock G."/>
            <person name="Sophianopoulou V."/>
            <person name="Squina F.M."/>
            <person name="Sun H."/>
            <person name="Susca A."/>
            <person name="Todd R.B."/>
            <person name="Tsang A."/>
            <person name="Unkles S.E."/>
            <person name="van de Wiele N."/>
            <person name="van Rossen-Uffink D."/>
            <person name="Oliveira J.V."/>
            <person name="Vesth T.C."/>
            <person name="Visser J."/>
            <person name="Yu J.-H."/>
            <person name="Zhou M."/>
            <person name="Andersen M.R."/>
            <person name="Archer D.B."/>
            <person name="Baker S.E."/>
            <person name="Benoit I."/>
            <person name="Brakhage A.A."/>
            <person name="Braus G.H."/>
            <person name="Fischer R."/>
            <person name="Frisvad J.C."/>
            <person name="Goldman G.H."/>
            <person name="Houbraken J."/>
            <person name="Oakley B."/>
            <person name="Pocsi I."/>
            <person name="Scazzocchio C."/>
            <person name="Seiboth B."/>
            <person name="vanKuyk P.A."/>
            <person name="Wortman J."/>
            <person name="Dyer P.S."/>
            <person name="Grigoriev I.V."/>
        </authorList>
    </citation>
    <scope>NUCLEOTIDE SEQUENCE [LARGE SCALE GENOMIC DNA]</scope>
    <source>
        <strain evidence="10">CBS 583.65</strain>
    </source>
</reference>
<evidence type="ECO:0000256" key="2">
    <source>
        <dbReference type="ARBA" id="ARBA00022448"/>
    </source>
</evidence>
<keyword evidence="2" id="KW-0813">Transport</keyword>
<feature type="domain" description="Major facilitator superfamily (MFS) profile" evidence="8">
    <location>
        <begin position="63"/>
        <end position="487"/>
    </location>
</feature>
<dbReference type="SUPFAM" id="SSF103473">
    <property type="entry name" value="MFS general substrate transporter"/>
    <property type="match status" value="1"/>
</dbReference>
<comment type="subcellular location">
    <subcellularLocation>
        <location evidence="1">Membrane</location>
        <topology evidence="1">Multi-pass membrane protein</topology>
    </subcellularLocation>
</comment>
<feature type="transmembrane region" description="Helical" evidence="7">
    <location>
        <begin position="429"/>
        <end position="448"/>
    </location>
</feature>
<dbReference type="InterPro" id="IPR020846">
    <property type="entry name" value="MFS_dom"/>
</dbReference>
<evidence type="ECO:0000256" key="5">
    <source>
        <dbReference type="ARBA" id="ARBA00023136"/>
    </source>
</evidence>
<accession>A0A1L9PPI2</accession>
<keyword evidence="10" id="KW-1185">Reference proteome</keyword>
<dbReference type="EMBL" id="KV878130">
    <property type="protein sequence ID" value="OJJ03439.1"/>
    <property type="molecule type" value="Genomic_DNA"/>
</dbReference>
<name>A0A1L9PPI2_ASPVE</name>